<evidence type="ECO:0000256" key="1">
    <source>
        <dbReference type="ARBA" id="ARBA00022553"/>
    </source>
</evidence>
<gene>
    <name evidence="6" type="ORF">VSS37_13195</name>
</gene>
<dbReference type="Pfam" id="PF00196">
    <property type="entry name" value="GerE"/>
    <property type="match status" value="1"/>
</dbReference>
<accession>A0ABU6CYM5</accession>
<dbReference type="PRINTS" id="PR00038">
    <property type="entry name" value="HTHLUXR"/>
</dbReference>
<dbReference type="PANTHER" id="PTHR45566">
    <property type="entry name" value="HTH-TYPE TRANSCRIPTIONAL REGULATOR YHJB-RELATED"/>
    <property type="match status" value="1"/>
</dbReference>
<dbReference type="PROSITE" id="PS50043">
    <property type="entry name" value="HTH_LUXR_2"/>
    <property type="match status" value="1"/>
</dbReference>
<sequence length="211" mass="22652">MNILILDDHPLFADAMRQVLLRLENHVVVQAAGNVEGALAFIDAGKTFDLILLDLKLPGLDGFAFMRVLQERLVTSPLIVVSASEDGAEVRKALAAGAMGYIHKSSDIKAILHTIHQVMAGNICCSAANLADSIRFPARPGSQASPASVGISNRQFDILQLMEKGLSNKAIADKLNIAESTVKAHVSRLIEALVVHNRLACVMEAQRLGIL</sequence>
<dbReference type="CDD" id="cd17535">
    <property type="entry name" value="REC_NarL-like"/>
    <property type="match status" value="1"/>
</dbReference>
<dbReference type="InterPro" id="IPR000792">
    <property type="entry name" value="Tscrpt_reg_LuxR_C"/>
</dbReference>
<reference evidence="6 7" key="2">
    <citation type="submission" date="2024-01" db="EMBL/GenBank/DDBJ databases">
        <authorList>
            <person name="Xie X."/>
        </authorList>
    </citation>
    <scope>NUCLEOTIDE SEQUENCE [LARGE SCALE GENOMIC DNA]</scope>
    <source>
        <strain evidence="6">SCUT-1</strain>
    </source>
</reference>
<evidence type="ECO:0000256" key="2">
    <source>
        <dbReference type="ARBA" id="ARBA00023125"/>
    </source>
</evidence>
<dbReference type="SMART" id="SM00421">
    <property type="entry name" value="HTH_LUXR"/>
    <property type="match status" value="1"/>
</dbReference>
<dbReference type="Pfam" id="PF00072">
    <property type="entry name" value="Response_reg"/>
    <property type="match status" value="1"/>
</dbReference>
<dbReference type="SMART" id="SM00448">
    <property type="entry name" value="REC"/>
    <property type="match status" value="1"/>
</dbReference>
<dbReference type="PANTHER" id="PTHR45566:SF1">
    <property type="entry name" value="HTH-TYPE TRANSCRIPTIONAL REGULATOR YHJB-RELATED"/>
    <property type="match status" value="1"/>
</dbReference>
<dbReference type="Proteomes" id="UP001308005">
    <property type="component" value="Unassembled WGS sequence"/>
</dbReference>
<name>A0ABU6CYM5_9GAMM</name>
<dbReference type="Gene3D" id="3.40.50.2300">
    <property type="match status" value="1"/>
</dbReference>
<dbReference type="InterPro" id="IPR016032">
    <property type="entry name" value="Sig_transdc_resp-reg_C-effctor"/>
</dbReference>
<evidence type="ECO:0000313" key="7">
    <source>
        <dbReference type="Proteomes" id="UP001308005"/>
    </source>
</evidence>
<evidence type="ECO:0000313" key="6">
    <source>
        <dbReference type="EMBL" id="MEB4591942.1"/>
    </source>
</evidence>
<reference evidence="7" key="1">
    <citation type="submission" date="2023-07" db="EMBL/GenBank/DDBJ databases">
        <title>The carbon used by Thiothrix.</title>
        <authorList>
            <person name="Chen L."/>
        </authorList>
    </citation>
    <scope>NUCLEOTIDE SEQUENCE [LARGE SCALE GENOMIC DNA]</scope>
</reference>
<feature type="domain" description="Response regulatory" evidence="5">
    <location>
        <begin position="2"/>
        <end position="119"/>
    </location>
</feature>
<dbReference type="PROSITE" id="PS50110">
    <property type="entry name" value="RESPONSE_REGULATORY"/>
    <property type="match status" value="1"/>
</dbReference>
<evidence type="ECO:0000256" key="3">
    <source>
        <dbReference type="PROSITE-ProRule" id="PRU00169"/>
    </source>
</evidence>
<evidence type="ECO:0000259" key="4">
    <source>
        <dbReference type="PROSITE" id="PS50043"/>
    </source>
</evidence>
<comment type="caution">
    <text evidence="6">The sequence shown here is derived from an EMBL/GenBank/DDBJ whole genome shotgun (WGS) entry which is preliminary data.</text>
</comment>
<dbReference type="CDD" id="cd06170">
    <property type="entry name" value="LuxR_C_like"/>
    <property type="match status" value="1"/>
</dbReference>
<dbReference type="SUPFAM" id="SSF52172">
    <property type="entry name" value="CheY-like"/>
    <property type="match status" value="1"/>
</dbReference>
<proteinExistence type="predicted"/>
<keyword evidence="2" id="KW-0238">DNA-binding</keyword>
<feature type="modified residue" description="4-aspartylphosphate" evidence="3">
    <location>
        <position position="54"/>
    </location>
</feature>
<dbReference type="InterPro" id="IPR001789">
    <property type="entry name" value="Sig_transdc_resp-reg_receiver"/>
</dbReference>
<dbReference type="InterPro" id="IPR011006">
    <property type="entry name" value="CheY-like_superfamily"/>
</dbReference>
<feature type="domain" description="HTH luxR-type" evidence="4">
    <location>
        <begin position="144"/>
        <end position="209"/>
    </location>
</feature>
<dbReference type="InterPro" id="IPR051015">
    <property type="entry name" value="EvgA-like"/>
</dbReference>
<dbReference type="InterPro" id="IPR058245">
    <property type="entry name" value="NreC/VraR/RcsB-like_REC"/>
</dbReference>
<evidence type="ECO:0000259" key="5">
    <source>
        <dbReference type="PROSITE" id="PS50110"/>
    </source>
</evidence>
<dbReference type="EMBL" id="JAYMYJ010000115">
    <property type="protein sequence ID" value="MEB4591942.1"/>
    <property type="molecule type" value="Genomic_DNA"/>
</dbReference>
<dbReference type="SUPFAM" id="SSF46894">
    <property type="entry name" value="C-terminal effector domain of the bipartite response regulators"/>
    <property type="match status" value="1"/>
</dbReference>
<organism evidence="6 7">
    <name type="scientific">Candidatus Thiothrix phosphatis</name>
    <dbReference type="NCBI Taxonomy" id="3112415"/>
    <lineage>
        <taxon>Bacteria</taxon>
        <taxon>Pseudomonadati</taxon>
        <taxon>Pseudomonadota</taxon>
        <taxon>Gammaproteobacteria</taxon>
        <taxon>Thiotrichales</taxon>
        <taxon>Thiotrichaceae</taxon>
        <taxon>Thiothrix</taxon>
    </lineage>
</organism>
<dbReference type="RefSeq" id="WP_324695926.1">
    <property type="nucleotide sequence ID" value="NZ_JAYMYJ010000115.1"/>
</dbReference>
<keyword evidence="7" id="KW-1185">Reference proteome</keyword>
<protein>
    <submittedName>
        <fullName evidence="6">Response regulator transcription factor</fullName>
    </submittedName>
</protein>
<keyword evidence="1 3" id="KW-0597">Phosphoprotein</keyword>